<feature type="region of interest" description="Disordered" evidence="10">
    <location>
        <begin position="718"/>
        <end position="742"/>
    </location>
</feature>
<keyword evidence="7" id="KW-0833">Ubl conjugation pathway</keyword>
<feature type="compositionally biased region" description="Low complexity" evidence="10">
    <location>
        <begin position="1"/>
        <end position="16"/>
    </location>
</feature>
<keyword evidence="9" id="KW-0175">Coiled coil</keyword>
<evidence type="ECO:0000256" key="6">
    <source>
        <dbReference type="ARBA" id="ARBA00022771"/>
    </source>
</evidence>
<feature type="coiled-coil region" evidence="9">
    <location>
        <begin position="490"/>
        <end position="567"/>
    </location>
</feature>
<dbReference type="SMART" id="SM00647">
    <property type="entry name" value="IBR"/>
    <property type="match status" value="2"/>
</dbReference>
<evidence type="ECO:0000256" key="8">
    <source>
        <dbReference type="ARBA" id="ARBA00022833"/>
    </source>
</evidence>
<dbReference type="EC" id="2.3.2.31" evidence="2"/>
<evidence type="ECO:0000256" key="9">
    <source>
        <dbReference type="SAM" id="Coils"/>
    </source>
</evidence>
<sequence>MSHDTASTAAPATPATENDEIGFESGHDEDDDTDEEEDENELQHANGIESINTYTKVHGLEWAHVDPPTVLRDIDESDDKIPEILREIVISSIESVQSQLAIKVAERNEQEAAAAAAAAAKAHAEAEAAAEASLVAAEVIRHQQSRSMELQEPPSFVDKGKGRDISAQPFTEPDPATAWATAKPARRHFASRVLRHVHKLSGGGGEGSSTGAAIEAAEAKAAAKAAKAARLARQKAYEEAMLRQFEPNSSASAKAEAGPSKAATLQRAYEEASQTTATKTTSISSMASGALEVDAALASSQRRAAMLFAIVRKEHNPPATIQLVSTALDNEAQFPPKCCLNEVPAGTVDKYIPQELKRRYKLKLDEFATPLNDRVYCPTPDCGVWIPPAHIAAAARTACCRNGHETCTACRQAAHGRGSANREACPEASAQDRRHQELADELAREEGWRHCIRCAVLVEHRDACQHMTCRCGAEFCYVCGLVWRTCYCDMEDLQRIKDEAARRRAQRTEREAREEERVRRLEEAADAELAELRDALSQIAAFEQREREQLRQVQQAQRARLHRLKEDREAALRVEVKVKFAGLRTTLQALNERQSGKASKQRKEQRASLRTAVMEQHSAAVACQEQSCAEASEEAACALRAFEQLWRHDYCIRLSLEKQLESEYEQALTGGLPTPEVRGAEAALKDYQRINDARLDAYCAWRDSAMADARDVIEEARRAKHGEASTALQRQRDDGRQQRSALDRKHAGERIWCRAVAAERMRLLHEMEQLEQELGLAGSTSEVDSNLMLLLELDASGALGNDREDTDVDDTEMSHLYAMMLADAVGDVDVADLNSFGGVAGNSQDA</sequence>
<feature type="compositionally biased region" description="Acidic residues" evidence="10">
    <location>
        <begin position="17"/>
        <end position="40"/>
    </location>
</feature>
<proteinExistence type="predicted"/>
<keyword evidence="5" id="KW-0677">Repeat</keyword>
<feature type="compositionally biased region" description="Basic and acidic residues" evidence="10">
    <location>
        <begin position="730"/>
        <end position="742"/>
    </location>
</feature>
<evidence type="ECO:0000259" key="11">
    <source>
        <dbReference type="PROSITE" id="PS51873"/>
    </source>
</evidence>
<organism evidence="12 13">
    <name type="scientific">Sporothrix epigloea</name>
    <dbReference type="NCBI Taxonomy" id="1892477"/>
    <lineage>
        <taxon>Eukaryota</taxon>
        <taxon>Fungi</taxon>
        <taxon>Dikarya</taxon>
        <taxon>Ascomycota</taxon>
        <taxon>Pezizomycotina</taxon>
        <taxon>Sordariomycetes</taxon>
        <taxon>Sordariomycetidae</taxon>
        <taxon>Ophiostomatales</taxon>
        <taxon>Ophiostomataceae</taxon>
        <taxon>Sporothrix</taxon>
    </lineage>
</organism>
<dbReference type="SUPFAM" id="SSF57850">
    <property type="entry name" value="RING/U-box"/>
    <property type="match status" value="1"/>
</dbReference>
<dbReference type="PROSITE" id="PS51873">
    <property type="entry name" value="TRIAD"/>
    <property type="match status" value="1"/>
</dbReference>
<accession>A0ABP0DN39</accession>
<dbReference type="InterPro" id="IPR044066">
    <property type="entry name" value="TRIAD_supradom"/>
</dbReference>
<evidence type="ECO:0000256" key="2">
    <source>
        <dbReference type="ARBA" id="ARBA00012251"/>
    </source>
</evidence>
<evidence type="ECO:0000256" key="3">
    <source>
        <dbReference type="ARBA" id="ARBA00022679"/>
    </source>
</evidence>
<comment type="caution">
    <text evidence="12">The sequence shown here is derived from an EMBL/GenBank/DDBJ whole genome shotgun (WGS) entry which is preliminary data.</text>
</comment>
<keyword evidence="8" id="KW-0862">Zinc</keyword>
<evidence type="ECO:0000256" key="7">
    <source>
        <dbReference type="ARBA" id="ARBA00022786"/>
    </source>
</evidence>
<protein>
    <recommendedName>
        <fullName evidence="2">RBR-type E3 ubiquitin transferase</fullName>
        <ecNumber evidence="2">2.3.2.31</ecNumber>
    </recommendedName>
</protein>
<name>A0ABP0DN39_9PEZI</name>
<comment type="catalytic activity">
    <reaction evidence="1">
        <text>[E2 ubiquitin-conjugating enzyme]-S-ubiquitinyl-L-cysteine + [acceptor protein]-L-lysine = [E2 ubiquitin-conjugating enzyme]-L-cysteine + [acceptor protein]-N(6)-ubiquitinyl-L-lysine.</text>
        <dbReference type="EC" id="2.3.2.31"/>
    </reaction>
</comment>
<evidence type="ECO:0000313" key="13">
    <source>
        <dbReference type="Proteomes" id="UP001642502"/>
    </source>
</evidence>
<dbReference type="InterPro" id="IPR031127">
    <property type="entry name" value="E3_UB_ligase_RBR"/>
</dbReference>
<dbReference type="CDD" id="cd22584">
    <property type="entry name" value="Rcat_RBR_unk"/>
    <property type="match status" value="1"/>
</dbReference>
<keyword evidence="3" id="KW-0808">Transferase</keyword>
<feature type="region of interest" description="Disordered" evidence="10">
    <location>
        <begin position="1"/>
        <end position="48"/>
    </location>
</feature>
<dbReference type="Pfam" id="PF01485">
    <property type="entry name" value="IBR"/>
    <property type="match status" value="1"/>
</dbReference>
<keyword evidence="6" id="KW-0863">Zinc-finger</keyword>
<keyword evidence="4" id="KW-0479">Metal-binding</keyword>
<gene>
    <name evidence="12" type="ORF">SEPCBS119000_003707</name>
</gene>
<evidence type="ECO:0000313" key="12">
    <source>
        <dbReference type="EMBL" id="CAK7269706.1"/>
    </source>
</evidence>
<evidence type="ECO:0000256" key="10">
    <source>
        <dbReference type="SAM" id="MobiDB-lite"/>
    </source>
</evidence>
<evidence type="ECO:0000256" key="5">
    <source>
        <dbReference type="ARBA" id="ARBA00022737"/>
    </source>
</evidence>
<dbReference type="Proteomes" id="UP001642502">
    <property type="component" value="Unassembled WGS sequence"/>
</dbReference>
<dbReference type="EMBL" id="CAWUON010000050">
    <property type="protein sequence ID" value="CAK7269706.1"/>
    <property type="molecule type" value="Genomic_DNA"/>
</dbReference>
<reference evidence="12 13" key="1">
    <citation type="submission" date="2024-01" db="EMBL/GenBank/DDBJ databases">
        <authorList>
            <person name="Allen C."/>
            <person name="Tagirdzhanova G."/>
        </authorList>
    </citation>
    <scope>NUCLEOTIDE SEQUENCE [LARGE SCALE GENOMIC DNA]</scope>
    <source>
        <strain evidence="12 13">CBS 119000</strain>
    </source>
</reference>
<feature type="domain" description="RING-type" evidence="11">
    <location>
        <begin position="289"/>
        <end position="492"/>
    </location>
</feature>
<keyword evidence="13" id="KW-1185">Reference proteome</keyword>
<dbReference type="Gene3D" id="1.20.120.1750">
    <property type="match status" value="1"/>
</dbReference>
<dbReference type="CDD" id="cd20335">
    <property type="entry name" value="BRcat_RBR"/>
    <property type="match status" value="1"/>
</dbReference>
<evidence type="ECO:0000256" key="4">
    <source>
        <dbReference type="ARBA" id="ARBA00022723"/>
    </source>
</evidence>
<dbReference type="InterPro" id="IPR002867">
    <property type="entry name" value="IBR_dom"/>
</dbReference>
<dbReference type="PANTHER" id="PTHR11685">
    <property type="entry name" value="RBR FAMILY RING FINGER AND IBR DOMAIN-CONTAINING"/>
    <property type="match status" value="1"/>
</dbReference>
<evidence type="ECO:0000256" key="1">
    <source>
        <dbReference type="ARBA" id="ARBA00001798"/>
    </source>
</evidence>